<reference evidence="2" key="1">
    <citation type="submission" date="2016-11" db="UniProtKB">
        <authorList>
            <consortium name="WormBaseParasite"/>
        </authorList>
    </citation>
    <scope>IDENTIFICATION</scope>
</reference>
<accession>A0A1I8F6D7</accession>
<sequence>AELLRVVCSDSCWLCCLFRLGIGYHNRELRPPTQLISSEWSIDTENEFYVRHLTVLRILFSTRDVAIGIEVYVYSCWLLDRLLAIAAPTSNRWNIRTVVWAALAGLIPMASGEFALQLWRYNGINEASDVQTEIHLFESILATRCSERLQSADSRQRQMPNLMPADSLLRAAPGRLAMIIKSIFLYLFTNPQSCSSCITGLSIRHIRGGFSKPIWEGAGCQLEANADGRQVGVAELNHLSLHQQRRRIHAAGNDSRRFILGCHNCVFPTDEIKRKGKQRQKLRLLPRSWHPRRADSEPAPKAEINLDLPAFTLAAASAHQRRPVRVGFDDDCHEDTERIRASDSGAVPSCYSASAEYAVSEMIKQPAPSSYTRLAPPG</sequence>
<protein>
    <submittedName>
        <fullName evidence="2">DUF4220 domain-containing protein</fullName>
    </submittedName>
</protein>
<name>A0A1I8F6D7_9PLAT</name>
<proteinExistence type="predicted"/>
<keyword evidence="1" id="KW-1185">Reference proteome</keyword>
<dbReference type="Proteomes" id="UP000095280">
    <property type="component" value="Unplaced"/>
</dbReference>
<evidence type="ECO:0000313" key="1">
    <source>
        <dbReference type="Proteomes" id="UP000095280"/>
    </source>
</evidence>
<dbReference type="AlphaFoldDB" id="A0A1I8F6D7"/>
<organism evidence="1 2">
    <name type="scientific">Macrostomum lignano</name>
    <dbReference type="NCBI Taxonomy" id="282301"/>
    <lineage>
        <taxon>Eukaryota</taxon>
        <taxon>Metazoa</taxon>
        <taxon>Spiralia</taxon>
        <taxon>Lophotrochozoa</taxon>
        <taxon>Platyhelminthes</taxon>
        <taxon>Rhabditophora</taxon>
        <taxon>Macrostomorpha</taxon>
        <taxon>Macrostomida</taxon>
        <taxon>Macrostomidae</taxon>
        <taxon>Macrostomum</taxon>
    </lineage>
</organism>
<evidence type="ECO:0000313" key="2">
    <source>
        <dbReference type="WBParaSite" id="maker-unitig_20930-snap-gene-0.3-mRNA-1"/>
    </source>
</evidence>
<dbReference type="WBParaSite" id="maker-unitig_20930-snap-gene-0.3-mRNA-1">
    <property type="protein sequence ID" value="maker-unitig_20930-snap-gene-0.3-mRNA-1"/>
    <property type="gene ID" value="maker-unitig_20930-snap-gene-0.3"/>
</dbReference>